<reference evidence="11 12" key="1">
    <citation type="submission" date="2024-01" db="EMBL/GenBank/DDBJ databases">
        <title>Genome assemblies of Stephania.</title>
        <authorList>
            <person name="Yang L."/>
        </authorList>
    </citation>
    <scope>NUCLEOTIDE SEQUENCE [LARGE SCALE GENOMIC DNA]</scope>
    <source>
        <strain evidence="11">QJT</strain>
        <tissue evidence="11">Leaf</tissue>
    </source>
</reference>
<evidence type="ECO:0000313" key="12">
    <source>
        <dbReference type="Proteomes" id="UP001417504"/>
    </source>
</evidence>
<dbReference type="GO" id="GO:0000176">
    <property type="term" value="C:nuclear exosome (RNase complex)"/>
    <property type="evidence" value="ECO:0007669"/>
    <property type="project" value="InterPro"/>
</dbReference>
<dbReference type="InterPro" id="IPR044876">
    <property type="entry name" value="HRDC_dom_sf"/>
</dbReference>
<evidence type="ECO:0000313" key="11">
    <source>
        <dbReference type="EMBL" id="KAK9155011.1"/>
    </source>
</evidence>
<evidence type="ECO:0000256" key="7">
    <source>
        <dbReference type="ARBA" id="ARBA00023242"/>
    </source>
</evidence>
<feature type="region of interest" description="Disordered" evidence="9">
    <location>
        <begin position="742"/>
        <end position="774"/>
    </location>
</feature>
<name>A0AAP0KM68_9MAGN</name>
<dbReference type="Pfam" id="PF00570">
    <property type="entry name" value="HRDC"/>
    <property type="match status" value="1"/>
</dbReference>
<dbReference type="GO" id="GO:0000166">
    <property type="term" value="F:nucleotide binding"/>
    <property type="evidence" value="ECO:0007669"/>
    <property type="project" value="InterPro"/>
</dbReference>
<evidence type="ECO:0000256" key="1">
    <source>
        <dbReference type="ARBA" id="ARBA00004123"/>
    </source>
</evidence>
<evidence type="ECO:0000256" key="6">
    <source>
        <dbReference type="ARBA" id="ARBA00022839"/>
    </source>
</evidence>
<feature type="compositionally biased region" description="Basic and acidic residues" evidence="9">
    <location>
        <begin position="167"/>
        <end position="182"/>
    </location>
</feature>
<dbReference type="EMBL" id="JBBNAE010000001">
    <property type="protein sequence ID" value="KAK9155011.1"/>
    <property type="molecule type" value="Genomic_DNA"/>
</dbReference>
<dbReference type="GO" id="GO:0071039">
    <property type="term" value="P:nuclear polyadenylation-dependent CUT catabolic process"/>
    <property type="evidence" value="ECO:0007669"/>
    <property type="project" value="TreeGrafter"/>
</dbReference>
<comment type="similarity">
    <text evidence="8">Belongs to the exosome component 10/RRP6 family.</text>
</comment>
<feature type="compositionally biased region" description="Basic and acidic residues" evidence="9">
    <location>
        <begin position="909"/>
        <end position="919"/>
    </location>
</feature>
<keyword evidence="2" id="KW-0698">rRNA processing</keyword>
<dbReference type="InterPro" id="IPR049559">
    <property type="entry name" value="Rrp6p-like_exo"/>
</dbReference>
<evidence type="ECO:0000256" key="8">
    <source>
        <dbReference type="ARBA" id="ARBA00043957"/>
    </source>
</evidence>
<dbReference type="PANTHER" id="PTHR12124:SF47">
    <property type="entry name" value="EXOSOME COMPONENT 10"/>
    <property type="match status" value="1"/>
</dbReference>
<keyword evidence="4" id="KW-0378">Hydrolase</keyword>
<dbReference type="PANTHER" id="PTHR12124">
    <property type="entry name" value="POLYMYOSITIS/SCLERODERMA AUTOANTIGEN-RELATED"/>
    <property type="match status" value="1"/>
</dbReference>
<keyword evidence="7" id="KW-0539">Nucleus</keyword>
<dbReference type="CDD" id="cd06147">
    <property type="entry name" value="Rrp6p_like_exo"/>
    <property type="match status" value="1"/>
</dbReference>
<dbReference type="GO" id="GO:0000467">
    <property type="term" value="P:exonucleolytic trimming to generate mature 3'-end of 5.8S rRNA from tricistronic rRNA transcript (SSU-rRNA, 5.8S rRNA, LSU-rRNA)"/>
    <property type="evidence" value="ECO:0007669"/>
    <property type="project" value="InterPro"/>
</dbReference>
<dbReference type="InterPro" id="IPR045092">
    <property type="entry name" value="Rrp6-like"/>
</dbReference>
<dbReference type="GO" id="GO:0071035">
    <property type="term" value="P:nuclear polyadenylation-dependent rRNA catabolic process"/>
    <property type="evidence" value="ECO:0007669"/>
    <property type="project" value="TreeGrafter"/>
</dbReference>
<dbReference type="Gene3D" id="1.10.150.80">
    <property type="entry name" value="HRDC domain"/>
    <property type="match status" value="1"/>
</dbReference>
<dbReference type="GO" id="GO:0071044">
    <property type="term" value="P:histone mRNA catabolic process"/>
    <property type="evidence" value="ECO:0007669"/>
    <property type="project" value="TreeGrafter"/>
</dbReference>
<proteinExistence type="inferred from homology"/>
<gene>
    <name evidence="11" type="ORF">Sjap_002491</name>
</gene>
<comment type="caution">
    <text evidence="11">The sequence shown here is derived from an EMBL/GenBank/DDBJ whole genome shotgun (WGS) entry which is preliminary data.</text>
</comment>
<organism evidence="11 12">
    <name type="scientific">Stephania japonica</name>
    <dbReference type="NCBI Taxonomy" id="461633"/>
    <lineage>
        <taxon>Eukaryota</taxon>
        <taxon>Viridiplantae</taxon>
        <taxon>Streptophyta</taxon>
        <taxon>Embryophyta</taxon>
        <taxon>Tracheophyta</taxon>
        <taxon>Spermatophyta</taxon>
        <taxon>Magnoliopsida</taxon>
        <taxon>Ranunculales</taxon>
        <taxon>Menispermaceae</taxon>
        <taxon>Menispermoideae</taxon>
        <taxon>Cissampelideae</taxon>
        <taxon>Stephania</taxon>
    </lineage>
</organism>
<dbReference type="Pfam" id="PF01612">
    <property type="entry name" value="DNA_pol_A_exo1"/>
    <property type="match status" value="1"/>
</dbReference>
<dbReference type="GO" id="GO:0000175">
    <property type="term" value="F:3'-5'-RNA exonuclease activity"/>
    <property type="evidence" value="ECO:0007669"/>
    <property type="project" value="InterPro"/>
</dbReference>
<dbReference type="SUPFAM" id="SSF47819">
    <property type="entry name" value="HRDC-like"/>
    <property type="match status" value="1"/>
</dbReference>
<keyword evidence="12" id="KW-1185">Reference proteome</keyword>
<dbReference type="GO" id="GO:0071051">
    <property type="term" value="P:poly(A)-dependent snoRNA 3'-end processing"/>
    <property type="evidence" value="ECO:0007669"/>
    <property type="project" value="TreeGrafter"/>
</dbReference>
<dbReference type="InterPro" id="IPR036397">
    <property type="entry name" value="RNaseH_sf"/>
</dbReference>
<evidence type="ECO:0000256" key="4">
    <source>
        <dbReference type="ARBA" id="ARBA00022801"/>
    </source>
</evidence>
<dbReference type="Pfam" id="PF08066">
    <property type="entry name" value="PMC2NT"/>
    <property type="match status" value="1"/>
</dbReference>
<feature type="region of interest" description="Disordered" evidence="9">
    <location>
        <begin position="149"/>
        <end position="194"/>
    </location>
</feature>
<keyword evidence="3" id="KW-0540">Nuclease</keyword>
<keyword evidence="5" id="KW-0271">Exosome</keyword>
<sequence>MELDSDSEQSAQKKAEALRSLATGPLASSVAKLSGSSRGIPSGEDFHFFYNFTEFKAPIKETAQKSESLLASIASSSSSLAGKGFAAYPGDPDEAYDWLVDVNDGLLERFDASLDEFKRLRKKEEEEEGGGSGVGGMVVDDDGFQVVYGKKKKKGGGGSRPETGGTDLRRNSDVVPAEEKKTSMAKPRVPFHNPTIPRPQREFNIIVNNLNIPFEHVWLQKSEDVSRFIHPLERLSVADFVDRNVPGVDYEKLLPIEDTPFYLVEELKDLKTLAAKLQTVDEFAVDLEHNQYRSFQGITCLMQISTRSEDFVLDTLKLRVHIGPHLREVFKDPSKRKVMHGADRDIVWLQRDFGIYVCNLFDTGQASRVLQLERNSLEYLLNHFCGVTANKEYQNADWRLRPLPNEMIKYAREDTHYLLHIYDLMREKLLAASAGSENRHDLLLEVYERSCEICLQLYEKEILTDSSYLHIYGLMEADFNSQQLAIVAGLCGWRDAVARVEDESTGYILPNKVLLEIARQMPVTTSQLRRLVKCKHPYVDHNLGTIVSIIRSSIQNASAFENVAEQLKKVHLETMMEKDHILVDESGTLSAPEENMSSQAEKIHGETGNPVDEQMVDRTAPGYVDELMEQRKSAFEPDNFSNKGFLKFGDESSGSKKGLFKPENLMQNATVLVKSEGIDTKIGVLQSTKASEAMVQVLKKPSGAFGALLGKSTSKRKLNSDSKVGFKVDQIKSSVTLPFSPFLGGNEPVKSKSADSGKVEESSTPREQVPIPAEPPKLDEIIPLEINIECTESDDDNVPIVEDDGQEHSRNRCATGGAVEADTRHGLTELSSSFQKFFQPMNDSSSNRQMERTQEPEAGFQLKPFDYATARKQMRFGDDKTEKPGSDEGFIPQINSMERRKAPVTSQVPRDEETKDVQHARRRQAFPPTGNRSATFR</sequence>
<evidence type="ECO:0000256" key="5">
    <source>
        <dbReference type="ARBA" id="ARBA00022835"/>
    </source>
</evidence>
<dbReference type="InterPro" id="IPR002562">
    <property type="entry name" value="3'-5'_exonuclease_dom"/>
</dbReference>
<comment type="subcellular location">
    <subcellularLocation>
        <location evidence="1">Nucleus</location>
    </subcellularLocation>
</comment>
<evidence type="ECO:0000256" key="9">
    <source>
        <dbReference type="SAM" id="MobiDB-lite"/>
    </source>
</evidence>
<dbReference type="AlphaFoldDB" id="A0AAP0KM68"/>
<dbReference type="InterPro" id="IPR002121">
    <property type="entry name" value="HRDC_dom"/>
</dbReference>
<evidence type="ECO:0000256" key="2">
    <source>
        <dbReference type="ARBA" id="ARBA00022552"/>
    </source>
</evidence>
<feature type="region of interest" description="Disordered" evidence="9">
    <location>
        <begin position="876"/>
        <end position="937"/>
    </location>
</feature>
<feature type="domain" description="HRDC" evidence="10">
    <location>
        <begin position="480"/>
        <end position="560"/>
    </location>
</feature>
<dbReference type="GO" id="GO:0071037">
    <property type="term" value="P:nuclear polyadenylation-dependent snRNA catabolic process"/>
    <property type="evidence" value="ECO:0007669"/>
    <property type="project" value="TreeGrafter"/>
</dbReference>
<dbReference type="GO" id="GO:0071036">
    <property type="term" value="P:nuclear polyadenylation-dependent snoRNA catabolic process"/>
    <property type="evidence" value="ECO:0007669"/>
    <property type="project" value="TreeGrafter"/>
</dbReference>
<dbReference type="PROSITE" id="PS50967">
    <property type="entry name" value="HRDC"/>
    <property type="match status" value="1"/>
</dbReference>
<protein>
    <recommendedName>
        <fullName evidence="10">HRDC domain-containing protein</fullName>
    </recommendedName>
</protein>
<dbReference type="Gene3D" id="3.30.420.10">
    <property type="entry name" value="Ribonuclease H-like superfamily/Ribonuclease H"/>
    <property type="match status" value="1"/>
</dbReference>
<dbReference type="SUPFAM" id="SSF53098">
    <property type="entry name" value="Ribonuclease H-like"/>
    <property type="match status" value="1"/>
</dbReference>
<dbReference type="SMART" id="SM00341">
    <property type="entry name" value="HRDC"/>
    <property type="match status" value="1"/>
</dbReference>
<feature type="compositionally biased region" description="Basic and acidic residues" evidence="9">
    <location>
        <begin position="749"/>
        <end position="764"/>
    </location>
</feature>
<dbReference type="GO" id="GO:0071038">
    <property type="term" value="P:TRAMP-dependent tRNA surveillance pathway"/>
    <property type="evidence" value="ECO:0007669"/>
    <property type="project" value="TreeGrafter"/>
</dbReference>
<accession>A0AAP0KM68</accession>
<dbReference type="FunFam" id="3.30.420.10:FF:000065">
    <property type="entry name" value="Protein RRP6-like 2 isoform A"/>
    <property type="match status" value="1"/>
</dbReference>
<dbReference type="FunFam" id="1.10.150.80:FF:000001">
    <property type="entry name" value="Putative exosome component 10"/>
    <property type="match status" value="1"/>
</dbReference>
<dbReference type="InterPro" id="IPR012588">
    <property type="entry name" value="Exosome-assoc_fac_Rrp6_N"/>
</dbReference>
<evidence type="ECO:0000259" key="10">
    <source>
        <dbReference type="PROSITE" id="PS50967"/>
    </source>
</evidence>
<feature type="region of interest" description="Disordered" evidence="9">
    <location>
        <begin position="842"/>
        <end position="864"/>
    </location>
</feature>
<dbReference type="SMART" id="SM00474">
    <property type="entry name" value="35EXOc"/>
    <property type="match status" value="1"/>
</dbReference>
<dbReference type="GO" id="GO:0005730">
    <property type="term" value="C:nucleolus"/>
    <property type="evidence" value="ECO:0007669"/>
    <property type="project" value="UniProtKB-ARBA"/>
</dbReference>
<dbReference type="Proteomes" id="UP001417504">
    <property type="component" value="Unassembled WGS sequence"/>
</dbReference>
<dbReference type="GO" id="GO:0080188">
    <property type="term" value="P:gene silencing by siRNA-directed DNA methylation"/>
    <property type="evidence" value="ECO:0007669"/>
    <property type="project" value="UniProtKB-ARBA"/>
</dbReference>
<feature type="compositionally biased region" description="Basic and acidic residues" evidence="9">
    <location>
        <begin position="876"/>
        <end position="886"/>
    </location>
</feature>
<keyword evidence="6" id="KW-0269">Exonuclease</keyword>
<dbReference type="InterPro" id="IPR010997">
    <property type="entry name" value="HRDC-like_sf"/>
</dbReference>
<dbReference type="GO" id="GO:0071040">
    <property type="term" value="P:nuclear polyadenylation-dependent antisense transcript catabolic process"/>
    <property type="evidence" value="ECO:0007669"/>
    <property type="project" value="TreeGrafter"/>
</dbReference>
<dbReference type="InterPro" id="IPR012337">
    <property type="entry name" value="RNaseH-like_sf"/>
</dbReference>
<evidence type="ECO:0000256" key="3">
    <source>
        <dbReference type="ARBA" id="ARBA00022722"/>
    </source>
</evidence>
<dbReference type="GO" id="GO:0003727">
    <property type="term" value="F:single-stranded RNA binding"/>
    <property type="evidence" value="ECO:0007669"/>
    <property type="project" value="TreeGrafter"/>
</dbReference>